<gene>
    <name evidence="2" type="ORF">Tci_551460</name>
</gene>
<sequence>IFKIIGYHADFGKKKSNLSFKGKNVSNNNSVRTSLSSRFTDEQMATLISLIKDNRIGKNVQANMAEMGLFTFIQVVDPTKMKVKERERAEGEARLLDSTVGGNADQVDSVAGGGQEAEVGIAMGVRIVAEENVTAERLRRLRKKRQAITNADGSSHPPKKLRGDYRASSEVGIYGKSPSALRELLASSLLNIKVGVAAVPTLHMVTSSVSATPEHKSGALLILLLGPMSDFVPPLMTEVVVTSYDVDILPILEMGVKVTSPVQFNMGTARQACLNAEVKMRTEYCLSKRKRLESECEKQGELLKVRDAEIESLKARLLLKETKPAKAVHLHARVSASKVTEKKHASEIDALKQKNEALKNKKGSLDEKVVELQYFVSTKDLELKELNAIVSSLRSQKDGLVSQVHELELKVVNDKVAKLDADLVEMACHLEEKFYPHLLTTISDRRWILTHGLKLVLVKCLSSLDCLITLGAAISRSIKKGMHDGLMARIDHGRSSVSLIIPYLPN</sequence>
<dbReference type="AlphaFoldDB" id="A0A699INR8"/>
<feature type="coiled-coil region" evidence="1">
    <location>
        <begin position="341"/>
        <end position="368"/>
    </location>
</feature>
<organism evidence="2">
    <name type="scientific">Tanacetum cinerariifolium</name>
    <name type="common">Dalmatian daisy</name>
    <name type="synonym">Chrysanthemum cinerariifolium</name>
    <dbReference type="NCBI Taxonomy" id="118510"/>
    <lineage>
        <taxon>Eukaryota</taxon>
        <taxon>Viridiplantae</taxon>
        <taxon>Streptophyta</taxon>
        <taxon>Embryophyta</taxon>
        <taxon>Tracheophyta</taxon>
        <taxon>Spermatophyta</taxon>
        <taxon>Magnoliopsida</taxon>
        <taxon>eudicotyledons</taxon>
        <taxon>Gunneridae</taxon>
        <taxon>Pentapetalae</taxon>
        <taxon>asterids</taxon>
        <taxon>campanulids</taxon>
        <taxon>Asterales</taxon>
        <taxon>Asteraceae</taxon>
        <taxon>Asteroideae</taxon>
        <taxon>Anthemideae</taxon>
        <taxon>Anthemidinae</taxon>
        <taxon>Tanacetum</taxon>
    </lineage>
</organism>
<name>A0A699INR8_TANCI</name>
<accession>A0A699INR8</accession>
<evidence type="ECO:0000256" key="1">
    <source>
        <dbReference type="SAM" id="Coils"/>
    </source>
</evidence>
<proteinExistence type="predicted"/>
<evidence type="ECO:0000313" key="2">
    <source>
        <dbReference type="EMBL" id="GEZ79487.1"/>
    </source>
</evidence>
<reference evidence="2" key="1">
    <citation type="journal article" date="2019" name="Sci. Rep.">
        <title>Draft genome of Tanacetum cinerariifolium, the natural source of mosquito coil.</title>
        <authorList>
            <person name="Yamashiro T."/>
            <person name="Shiraishi A."/>
            <person name="Satake H."/>
            <person name="Nakayama K."/>
        </authorList>
    </citation>
    <scope>NUCLEOTIDE SEQUENCE</scope>
</reference>
<comment type="caution">
    <text evidence="2">The sequence shown here is derived from an EMBL/GenBank/DDBJ whole genome shotgun (WGS) entry which is preliminary data.</text>
</comment>
<keyword evidence="1" id="KW-0175">Coiled coil</keyword>
<feature type="non-terminal residue" evidence="2">
    <location>
        <position position="1"/>
    </location>
</feature>
<dbReference type="EMBL" id="BKCJ010324585">
    <property type="protein sequence ID" value="GEZ79487.1"/>
    <property type="molecule type" value="Genomic_DNA"/>
</dbReference>
<protein>
    <submittedName>
        <fullName evidence="2">Uncharacterized protein</fullName>
    </submittedName>
</protein>